<dbReference type="InterPro" id="IPR025713">
    <property type="entry name" value="MotB-like_N_dom"/>
</dbReference>
<evidence type="ECO:0000313" key="11">
    <source>
        <dbReference type="EMBL" id="MCM0622556.1"/>
    </source>
</evidence>
<dbReference type="Proteomes" id="UP001139485">
    <property type="component" value="Unassembled WGS sequence"/>
</dbReference>
<dbReference type="PANTHER" id="PTHR30329">
    <property type="entry name" value="STATOR ELEMENT OF FLAGELLAR MOTOR COMPLEX"/>
    <property type="match status" value="1"/>
</dbReference>
<feature type="domain" description="OmpA-like" evidence="10">
    <location>
        <begin position="161"/>
        <end position="282"/>
    </location>
</feature>
<keyword evidence="12" id="KW-1185">Reference proteome</keyword>
<name>A0A9X2DAW8_9ACTN</name>
<dbReference type="Gene3D" id="3.30.1330.60">
    <property type="entry name" value="OmpA-like domain"/>
    <property type="match status" value="1"/>
</dbReference>
<evidence type="ECO:0000313" key="12">
    <source>
        <dbReference type="Proteomes" id="UP001139485"/>
    </source>
</evidence>
<dbReference type="AlphaFoldDB" id="A0A9X2DAW8"/>
<evidence type="ECO:0000256" key="4">
    <source>
        <dbReference type="ARBA" id="ARBA00022692"/>
    </source>
</evidence>
<feature type="region of interest" description="Disordered" evidence="8">
    <location>
        <begin position="296"/>
        <end position="352"/>
    </location>
</feature>
<evidence type="ECO:0000256" key="6">
    <source>
        <dbReference type="ARBA" id="ARBA00023136"/>
    </source>
</evidence>
<feature type="compositionally biased region" description="Low complexity" evidence="8">
    <location>
        <begin position="307"/>
        <end position="342"/>
    </location>
</feature>
<evidence type="ECO:0000256" key="9">
    <source>
        <dbReference type="SAM" id="Phobius"/>
    </source>
</evidence>
<sequence length="352" mass="38020">MSGHGGGGRRQKHEEHEEHENHERWLVSYADMVTLLFVLFVVLFAMAQVDQSKFDALAASLARGFGSGSPQVLSGQGSVMPEAGSQAIRSVAPLMDVGDLPPAQQQVVADALTREQQLEHDRALAGARSEVDRLAEVRDAIFAALDAEGLTADVRASFDERGLVLSLVSKHVVFESDLATLSPRGREIVATMAPVLRRLEDPLQVDGHTNQAAGAPRYYATDWDLSSARAITVLRLLEERFGISEDRLSAAGYGHTKPLLDPSLPRSQAINKRVDVVVLANLTAEEQELLAEAVDDRARAERRARRTGTTEGTTESTTTGTTESTTAKTDTQAAAQSAAADTDQTRTKEIAR</sequence>
<evidence type="ECO:0000256" key="2">
    <source>
        <dbReference type="ARBA" id="ARBA00008914"/>
    </source>
</evidence>
<feature type="transmembrane region" description="Helical" evidence="9">
    <location>
        <begin position="26"/>
        <end position="47"/>
    </location>
</feature>
<dbReference type="PANTHER" id="PTHR30329:SF21">
    <property type="entry name" value="LIPOPROTEIN YIAD-RELATED"/>
    <property type="match status" value="1"/>
</dbReference>
<dbReference type="GO" id="GO:0005886">
    <property type="term" value="C:plasma membrane"/>
    <property type="evidence" value="ECO:0007669"/>
    <property type="project" value="UniProtKB-SubCell"/>
</dbReference>
<dbReference type="CDD" id="cd07185">
    <property type="entry name" value="OmpA_C-like"/>
    <property type="match status" value="1"/>
</dbReference>
<reference evidence="11" key="1">
    <citation type="submission" date="2022-05" db="EMBL/GenBank/DDBJ databases">
        <authorList>
            <person name="Tuo L."/>
        </authorList>
    </citation>
    <scope>NUCLEOTIDE SEQUENCE</scope>
    <source>
        <strain evidence="11">BSK12Z-4</strain>
    </source>
</reference>
<accession>A0A9X2DAW8</accession>
<evidence type="ECO:0000256" key="3">
    <source>
        <dbReference type="ARBA" id="ARBA00022475"/>
    </source>
</evidence>
<dbReference type="PROSITE" id="PS51123">
    <property type="entry name" value="OMPA_2"/>
    <property type="match status" value="1"/>
</dbReference>
<organism evidence="11 12">
    <name type="scientific">Nocardioides bruguierae</name>
    <dbReference type="NCBI Taxonomy" id="2945102"/>
    <lineage>
        <taxon>Bacteria</taxon>
        <taxon>Bacillati</taxon>
        <taxon>Actinomycetota</taxon>
        <taxon>Actinomycetes</taxon>
        <taxon>Propionibacteriales</taxon>
        <taxon>Nocardioidaceae</taxon>
        <taxon>Nocardioides</taxon>
    </lineage>
</organism>
<keyword evidence="6 7" id="KW-0472">Membrane</keyword>
<dbReference type="Pfam" id="PF00691">
    <property type="entry name" value="OmpA"/>
    <property type="match status" value="1"/>
</dbReference>
<comment type="caution">
    <text evidence="11">The sequence shown here is derived from an EMBL/GenBank/DDBJ whole genome shotgun (WGS) entry which is preliminary data.</text>
</comment>
<keyword evidence="3" id="KW-1003">Cell membrane</keyword>
<dbReference type="InterPro" id="IPR050330">
    <property type="entry name" value="Bact_OuterMem_StrucFunc"/>
</dbReference>
<dbReference type="InterPro" id="IPR036737">
    <property type="entry name" value="OmpA-like_sf"/>
</dbReference>
<evidence type="ECO:0000256" key="5">
    <source>
        <dbReference type="ARBA" id="ARBA00022989"/>
    </source>
</evidence>
<dbReference type="RefSeq" id="WP_250828759.1">
    <property type="nucleotide sequence ID" value="NZ_JAMOIL010000039.1"/>
</dbReference>
<proteinExistence type="inferred from homology"/>
<comment type="similarity">
    <text evidence="2">Belongs to the MotB family.</text>
</comment>
<evidence type="ECO:0000256" key="7">
    <source>
        <dbReference type="PROSITE-ProRule" id="PRU00473"/>
    </source>
</evidence>
<feature type="compositionally biased region" description="Basic and acidic residues" evidence="8">
    <location>
        <begin position="343"/>
        <end position="352"/>
    </location>
</feature>
<comment type="subcellular location">
    <subcellularLocation>
        <location evidence="1">Cell membrane</location>
        <topology evidence="1">Single-pass membrane protein</topology>
    </subcellularLocation>
</comment>
<dbReference type="Pfam" id="PF13677">
    <property type="entry name" value="MotB_plug"/>
    <property type="match status" value="1"/>
</dbReference>
<keyword evidence="4 9" id="KW-0812">Transmembrane</keyword>
<keyword evidence="5 9" id="KW-1133">Transmembrane helix</keyword>
<protein>
    <submittedName>
        <fullName evidence="11">OmpA family protein</fullName>
    </submittedName>
</protein>
<evidence type="ECO:0000256" key="1">
    <source>
        <dbReference type="ARBA" id="ARBA00004162"/>
    </source>
</evidence>
<evidence type="ECO:0000256" key="8">
    <source>
        <dbReference type="SAM" id="MobiDB-lite"/>
    </source>
</evidence>
<evidence type="ECO:0000259" key="10">
    <source>
        <dbReference type="PROSITE" id="PS51123"/>
    </source>
</evidence>
<dbReference type="SUPFAM" id="SSF103088">
    <property type="entry name" value="OmpA-like"/>
    <property type="match status" value="1"/>
</dbReference>
<dbReference type="EMBL" id="JAMOIL010000039">
    <property type="protein sequence ID" value="MCM0622556.1"/>
    <property type="molecule type" value="Genomic_DNA"/>
</dbReference>
<gene>
    <name evidence="11" type="ORF">M8330_19900</name>
</gene>
<dbReference type="InterPro" id="IPR006665">
    <property type="entry name" value="OmpA-like"/>
</dbReference>